<evidence type="ECO:0000313" key="4">
    <source>
        <dbReference type="Proteomes" id="UP001642409"/>
    </source>
</evidence>
<keyword evidence="4" id="KW-1185">Reference proteome</keyword>
<protein>
    <submittedName>
        <fullName evidence="3">Hypothetical_protein</fullName>
    </submittedName>
</protein>
<name>A0AA86P3B6_9EUKA</name>
<organism evidence="2">
    <name type="scientific">Hexamita inflata</name>
    <dbReference type="NCBI Taxonomy" id="28002"/>
    <lineage>
        <taxon>Eukaryota</taxon>
        <taxon>Metamonada</taxon>
        <taxon>Diplomonadida</taxon>
        <taxon>Hexamitidae</taxon>
        <taxon>Hexamitinae</taxon>
        <taxon>Hexamita</taxon>
    </lineage>
</organism>
<dbReference type="AlphaFoldDB" id="A0AA86P3B6"/>
<comment type="caution">
    <text evidence="2">The sequence shown here is derived from an EMBL/GenBank/DDBJ whole genome shotgun (WGS) entry which is preliminary data.</text>
</comment>
<accession>A0AA86P3B6</accession>
<evidence type="ECO:0000256" key="1">
    <source>
        <dbReference type="SAM" id="Coils"/>
    </source>
</evidence>
<proteinExistence type="predicted"/>
<evidence type="ECO:0000313" key="2">
    <source>
        <dbReference type="EMBL" id="CAI9931094.1"/>
    </source>
</evidence>
<evidence type="ECO:0000313" key="3">
    <source>
        <dbReference type="EMBL" id="CAL6030583.1"/>
    </source>
</evidence>
<gene>
    <name evidence="2" type="ORF">HINF_LOCUS18739</name>
    <name evidence="3" type="ORF">HINF_LOCUS33460</name>
</gene>
<dbReference type="EMBL" id="CATOUU010000471">
    <property type="protein sequence ID" value="CAI9931094.1"/>
    <property type="molecule type" value="Genomic_DNA"/>
</dbReference>
<keyword evidence="1" id="KW-0175">Coiled coil</keyword>
<dbReference type="Proteomes" id="UP001642409">
    <property type="component" value="Unassembled WGS sequence"/>
</dbReference>
<feature type="coiled-coil region" evidence="1">
    <location>
        <begin position="341"/>
        <end position="368"/>
    </location>
</feature>
<reference evidence="3 4" key="2">
    <citation type="submission" date="2024-07" db="EMBL/GenBank/DDBJ databases">
        <authorList>
            <person name="Akdeniz Z."/>
        </authorList>
    </citation>
    <scope>NUCLEOTIDE SEQUENCE [LARGE SCALE GENOMIC DNA]</scope>
</reference>
<feature type="coiled-coil region" evidence="1">
    <location>
        <begin position="179"/>
        <end position="231"/>
    </location>
</feature>
<dbReference type="EMBL" id="CAXDID020000116">
    <property type="protein sequence ID" value="CAL6030583.1"/>
    <property type="molecule type" value="Genomic_DNA"/>
</dbReference>
<reference evidence="2" key="1">
    <citation type="submission" date="2023-06" db="EMBL/GenBank/DDBJ databases">
        <authorList>
            <person name="Kurt Z."/>
        </authorList>
    </citation>
    <scope>NUCLEOTIDE SEQUENCE</scope>
</reference>
<sequence>MKSKENKLDKIMQLSQLKLKIDANLYDTQKMYDEQEQQIDELCDMINSFNKTTPQEQQVKVDSSVQQSAQQNKVTPTVPQLAQKQLDHMYATPKANKSVVNPSPRELNVQDLSLNAQLSILNEINQNQKRLNPASIVKPHQVLLQDVLDHYSAPKAPEVVAETVTNVNVSVQTESYSALVLLQQQNAQLKQELQRVNAQHALEINAKDAELLEANQLLSVLEDQIMSLKQSVDDFQFQQKMSISSVQLDEENVELNLVLEFLGESWTCLRPIDEGLQAAYEAAVYDLKQITHSVPKQLYNKIRLLNACLQDMDPQLFRHQILFELDVLGQAARHSESLQLNADLNVQYNALSNRIEIIESQKTDSEKNNQLLIKELNHQKYLLLNCQNENSVLFNRLKDIQSQNEDLMESINSPSIEKQSVRNLQKSIVSSKLQMVRQEIQKQREMKAAEE</sequence>